<dbReference type="Proteomes" id="UP001190700">
    <property type="component" value="Unassembled WGS sequence"/>
</dbReference>
<sequence length="233" mass="24436">MAFLKLSVIPLLFLAITIAAGLDLHQLFGAESNQLCKAKIFETLKAAEQTILCDETDTSDACLVDSLRALDSVELVALRAGSSCDVAPVLSTAILAQDGCVSAIRSAAQKVHYTIIGIKSSVHKCRLTDDDGGECVPEVTITKEAIMQLEEVLSNATEQCGARSTACEQGLIAGIHHLEDAAVTATSAVSSCALSDKTVCATDITKTVKHVTRAVVDSSATAPICLFKKTAEL</sequence>
<keyword evidence="1" id="KW-0732">Signal</keyword>
<comment type="caution">
    <text evidence="2">The sequence shown here is derived from an EMBL/GenBank/DDBJ whole genome shotgun (WGS) entry which is preliminary data.</text>
</comment>
<feature type="signal peptide" evidence="1">
    <location>
        <begin position="1"/>
        <end position="19"/>
    </location>
</feature>
<reference evidence="2 3" key="1">
    <citation type="journal article" date="2015" name="Genome Biol. Evol.">
        <title>Comparative Genomics of a Bacterivorous Green Alga Reveals Evolutionary Causalities and Consequences of Phago-Mixotrophic Mode of Nutrition.</title>
        <authorList>
            <person name="Burns J.A."/>
            <person name="Paasch A."/>
            <person name="Narechania A."/>
            <person name="Kim E."/>
        </authorList>
    </citation>
    <scope>NUCLEOTIDE SEQUENCE [LARGE SCALE GENOMIC DNA]</scope>
    <source>
        <strain evidence="2 3">PLY_AMNH</strain>
    </source>
</reference>
<gene>
    <name evidence="2" type="ORF">CYMTET_21525</name>
</gene>
<proteinExistence type="predicted"/>
<organism evidence="2 3">
    <name type="scientific">Cymbomonas tetramitiformis</name>
    <dbReference type="NCBI Taxonomy" id="36881"/>
    <lineage>
        <taxon>Eukaryota</taxon>
        <taxon>Viridiplantae</taxon>
        <taxon>Chlorophyta</taxon>
        <taxon>Pyramimonadophyceae</taxon>
        <taxon>Pyramimonadales</taxon>
        <taxon>Pyramimonadaceae</taxon>
        <taxon>Cymbomonas</taxon>
    </lineage>
</organism>
<evidence type="ECO:0000313" key="2">
    <source>
        <dbReference type="EMBL" id="KAK3270062.1"/>
    </source>
</evidence>
<name>A0AAE0L337_9CHLO</name>
<evidence type="ECO:0000313" key="3">
    <source>
        <dbReference type="Proteomes" id="UP001190700"/>
    </source>
</evidence>
<accession>A0AAE0L337</accession>
<dbReference type="AlphaFoldDB" id="A0AAE0L337"/>
<feature type="chain" id="PRO_5041999706" evidence="1">
    <location>
        <begin position="20"/>
        <end position="233"/>
    </location>
</feature>
<evidence type="ECO:0000256" key="1">
    <source>
        <dbReference type="SAM" id="SignalP"/>
    </source>
</evidence>
<dbReference type="EMBL" id="LGRX02010591">
    <property type="protein sequence ID" value="KAK3270062.1"/>
    <property type="molecule type" value="Genomic_DNA"/>
</dbReference>
<keyword evidence="3" id="KW-1185">Reference proteome</keyword>
<protein>
    <submittedName>
        <fullName evidence="2">Uncharacterized protein</fullName>
    </submittedName>
</protein>